<accession>H2AVK3</accession>
<dbReference type="GO" id="GO:0003677">
    <property type="term" value="F:DNA binding"/>
    <property type="evidence" value="ECO:0007669"/>
    <property type="project" value="TreeGrafter"/>
</dbReference>
<dbReference type="GO" id="GO:0031391">
    <property type="term" value="C:Elg1 RFC-like complex"/>
    <property type="evidence" value="ECO:0007669"/>
    <property type="project" value="EnsemblFungi"/>
</dbReference>
<dbReference type="GO" id="GO:0007064">
    <property type="term" value="P:mitotic sister chromatid cohesion"/>
    <property type="evidence" value="ECO:0007669"/>
    <property type="project" value="EnsemblFungi"/>
</dbReference>
<dbReference type="InParanoid" id="H2AVK3"/>
<dbReference type="HOGENOM" id="CLU_019060_0_0_1"/>
<dbReference type="GO" id="GO:0031507">
    <property type="term" value="P:heterochromatin formation"/>
    <property type="evidence" value="ECO:0007669"/>
    <property type="project" value="EnsemblFungi"/>
</dbReference>
<evidence type="ECO:0000313" key="1">
    <source>
        <dbReference type="EMBL" id="CCF58403.1"/>
    </source>
</evidence>
<dbReference type="SUPFAM" id="SSF52540">
    <property type="entry name" value="P-loop containing nucleoside triphosphate hydrolases"/>
    <property type="match status" value="1"/>
</dbReference>
<dbReference type="GO" id="GO:0006261">
    <property type="term" value="P:DNA-templated DNA replication"/>
    <property type="evidence" value="ECO:0007669"/>
    <property type="project" value="EnsemblFungi"/>
</dbReference>
<dbReference type="GO" id="GO:0010526">
    <property type="term" value="P:transposable element silencing"/>
    <property type="evidence" value="ECO:0007669"/>
    <property type="project" value="EnsemblFungi"/>
</dbReference>
<dbReference type="eggNOG" id="KOG1968">
    <property type="taxonomic scope" value="Eukaryota"/>
</dbReference>
<dbReference type="Proteomes" id="UP000005220">
    <property type="component" value="Chromosome 5"/>
</dbReference>
<dbReference type="GO" id="GO:0005634">
    <property type="term" value="C:nucleus"/>
    <property type="evidence" value="ECO:0007669"/>
    <property type="project" value="EnsemblFungi"/>
</dbReference>
<keyword evidence="2" id="KW-1185">Reference proteome</keyword>
<protein>
    <recommendedName>
        <fullName evidence="3">ATPase AAA-type core domain-containing protein</fullName>
    </recommendedName>
</protein>
<reference evidence="1 2" key="1">
    <citation type="journal article" date="2011" name="Proc. Natl. Acad. Sci. U.S.A.">
        <title>Evolutionary erosion of yeast sex chromosomes by mating-type switching accidents.</title>
        <authorList>
            <person name="Gordon J.L."/>
            <person name="Armisen D."/>
            <person name="Proux-Wera E."/>
            <person name="Oheigeartaigh S.S."/>
            <person name="Byrne K.P."/>
            <person name="Wolfe K.H."/>
        </authorList>
    </citation>
    <scope>NUCLEOTIDE SEQUENCE [LARGE SCALE GENOMIC DNA]</scope>
    <source>
        <strain evidence="2">ATCC 22294 / BCRC 22015 / CBS 2517 / CECT 1963 / NBRC 1671 / NRRL Y-8276</strain>
    </source>
</reference>
<dbReference type="RefSeq" id="XP_003957538.1">
    <property type="nucleotide sequence ID" value="XM_003957489.1"/>
</dbReference>
<dbReference type="InterPro" id="IPR027417">
    <property type="entry name" value="P-loop_NTPase"/>
</dbReference>
<organism evidence="1 2">
    <name type="scientific">Kazachstania africana (strain ATCC 22294 / BCRC 22015 / CBS 2517 / CECT 1963 / NBRC 1671 / NRRL Y-8276)</name>
    <name type="common">Yeast</name>
    <name type="synonym">Kluyveromyces africanus</name>
    <dbReference type="NCBI Taxonomy" id="1071382"/>
    <lineage>
        <taxon>Eukaryota</taxon>
        <taxon>Fungi</taxon>
        <taxon>Dikarya</taxon>
        <taxon>Ascomycota</taxon>
        <taxon>Saccharomycotina</taxon>
        <taxon>Saccharomycetes</taxon>
        <taxon>Saccharomycetales</taxon>
        <taxon>Saccharomycetaceae</taxon>
        <taxon>Kazachstania</taxon>
    </lineage>
</organism>
<dbReference type="GeneID" id="13884058"/>
<dbReference type="STRING" id="1071382.H2AVK3"/>
<proteinExistence type="predicted"/>
<evidence type="ECO:0008006" key="3">
    <source>
        <dbReference type="Google" id="ProtNLM"/>
    </source>
</evidence>
<dbReference type="KEGG" id="kaf:KAFR_0E02500"/>
<dbReference type="AlphaFoldDB" id="H2AVK3"/>
<dbReference type="GO" id="GO:0003682">
    <property type="term" value="F:chromatin binding"/>
    <property type="evidence" value="ECO:0007669"/>
    <property type="project" value="EnsemblFungi"/>
</dbReference>
<dbReference type="EMBL" id="HE650825">
    <property type="protein sequence ID" value="CCF58403.1"/>
    <property type="molecule type" value="Genomic_DNA"/>
</dbReference>
<dbReference type="FunCoup" id="H2AVK3">
    <property type="interactions" value="130"/>
</dbReference>
<name>H2AVK3_KAZAF</name>
<dbReference type="PANTHER" id="PTHR23389:SF11">
    <property type="entry name" value="TELOMERE LENGTH REGULATION PROTEIN ELG1"/>
    <property type="match status" value="1"/>
</dbReference>
<dbReference type="OrthoDB" id="10064318at2759"/>
<evidence type="ECO:0000313" key="2">
    <source>
        <dbReference type="Proteomes" id="UP000005220"/>
    </source>
</evidence>
<dbReference type="Gene3D" id="1.10.8.60">
    <property type="match status" value="1"/>
</dbReference>
<dbReference type="GO" id="GO:0000724">
    <property type="term" value="P:double-strand break repair via homologous recombination"/>
    <property type="evidence" value="ECO:0007669"/>
    <property type="project" value="EnsemblFungi"/>
</dbReference>
<dbReference type="Gene3D" id="3.40.50.300">
    <property type="entry name" value="P-loop containing nucleotide triphosphate hydrolases"/>
    <property type="match status" value="1"/>
</dbReference>
<dbReference type="PANTHER" id="PTHR23389">
    <property type="entry name" value="CHROMOSOME TRANSMISSION FIDELITY FACTOR 18"/>
    <property type="match status" value="1"/>
</dbReference>
<gene>
    <name evidence="1" type="primary">KAFR0E02500</name>
    <name evidence="1" type="ORF">KAFR_0E02500</name>
</gene>
<sequence length="670" mass="78452">MSQNKRQLTVSDILFGALKKRPRQDGTPIEQEIISEDNTITSADEIYDLSSSPLKMEPVKHIIPVTKNKNNQSVTSFLMQKKTINPEPVIISQDDEELHDPLHTLRNPKKLEDPPNFKKTKLKDLFNNFKKDDHAPSNTERDGTYNVNGPFTRFHEISKATQVETPLPLLQLIEPDEAAELQSKPDISLPRRIQCNSYDQSVSPEDFKSLNNYVRTSKLRTIKYITKKNKHTSLWTELFKPKRLNDVMLETDLKTSIKDWLVHAFDKLKKTTTRNQLLKSYKSTEMVDFIIDDEANEYEAVEEFVPILILHGEGIGKETLFETILNSIDGQIFEISASENRSKKDIMDKLAEYSTSHYVKDHFSNGIILMSHVDVIFKEHDKFFWQTVERTLLKSRRPIVLTCRDINYIPSNLIEICQNQASLFTAKKVTVKTVVNFLRRYCTSLGLELEDDILEEIVRDSDRDIRKCLMHLQFWFSSQDHLVLREPIYENNEVTSLREYSHLVDIMSYSDIINETSSRNSLVKQEIDTTLMTSESIEVLKQTTDDQLRLKKDYMIDYQYYLVDDVQRPILPFEINIGEYLQETLSHGFRYFQNLPPNESMQKYKKMTSSAVLYLMSRLKVNSYDNSQPRRITRNSRMLREILDRFGTRKRNEDIEDDIEDDMDVEFDLR</sequence>